<name>A0A1I8AG01_9BILA</name>
<reference evidence="3" key="1">
    <citation type="submission" date="2016-11" db="UniProtKB">
        <authorList>
            <consortium name="WormBaseParasite"/>
        </authorList>
    </citation>
    <scope>IDENTIFICATION</scope>
</reference>
<keyword evidence="2" id="KW-1185">Reference proteome</keyword>
<evidence type="ECO:0000313" key="2">
    <source>
        <dbReference type="Proteomes" id="UP000095287"/>
    </source>
</evidence>
<organism evidence="2 3">
    <name type="scientific">Steinernema glaseri</name>
    <dbReference type="NCBI Taxonomy" id="37863"/>
    <lineage>
        <taxon>Eukaryota</taxon>
        <taxon>Metazoa</taxon>
        <taxon>Ecdysozoa</taxon>
        <taxon>Nematoda</taxon>
        <taxon>Chromadorea</taxon>
        <taxon>Rhabditida</taxon>
        <taxon>Tylenchina</taxon>
        <taxon>Panagrolaimomorpha</taxon>
        <taxon>Strongyloidoidea</taxon>
        <taxon>Steinernematidae</taxon>
        <taxon>Steinernema</taxon>
    </lineage>
</organism>
<sequence>MIVEAWTLKERSKSFMICVTTEGTKEFNHSDKKDFGQMNRPPTGHAQATHFISPTQPQNTNPPQFFTLNLLIGRLLHLARSPDIPKFPLILFFSRSLNVTTITGIRNKE</sequence>
<evidence type="ECO:0000256" key="1">
    <source>
        <dbReference type="SAM" id="MobiDB-lite"/>
    </source>
</evidence>
<evidence type="ECO:0000313" key="3">
    <source>
        <dbReference type="WBParaSite" id="L893_g5104.t1"/>
    </source>
</evidence>
<proteinExistence type="predicted"/>
<protein>
    <submittedName>
        <fullName evidence="3">Ovule protein</fullName>
    </submittedName>
</protein>
<dbReference type="AlphaFoldDB" id="A0A1I8AG01"/>
<dbReference type="WBParaSite" id="L893_g5104.t1">
    <property type="protein sequence ID" value="L893_g5104.t1"/>
    <property type="gene ID" value="L893_g5104"/>
</dbReference>
<dbReference type="Proteomes" id="UP000095287">
    <property type="component" value="Unplaced"/>
</dbReference>
<accession>A0A1I8AG01</accession>
<feature type="region of interest" description="Disordered" evidence="1">
    <location>
        <begin position="27"/>
        <end position="60"/>
    </location>
</feature>